<feature type="transmembrane region" description="Helical" evidence="7">
    <location>
        <begin position="119"/>
        <end position="138"/>
    </location>
</feature>
<dbReference type="RefSeq" id="WP_183356108.1">
    <property type="nucleotide sequence ID" value="NZ_BLXX01000013.1"/>
</dbReference>
<comment type="subcellular location">
    <subcellularLocation>
        <location evidence="1">Cell membrane</location>
        <topology evidence="1">Multi-pass membrane protein</topology>
    </subcellularLocation>
</comment>
<dbReference type="InterPro" id="IPR052518">
    <property type="entry name" value="CHR_Transporter"/>
</dbReference>
<feature type="transmembrane region" description="Helical" evidence="7">
    <location>
        <begin position="57"/>
        <end position="78"/>
    </location>
</feature>
<accession>A0A6V8MMQ5</accession>
<comment type="similarity">
    <text evidence="2">Belongs to the chromate ion transporter (CHR) (TC 2.A.51) family.</text>
</comment>
<dbReference type="AlphaFoldDB" id="A0A6V8MMQ5"/>
<evidence type="ECO:0000256" key="2">
    <source>
        <dbReference type="ARBA" id="ARBA00005262"/>
    </source>
</evidence>
<dbReference type="PANTHER" id="PTHR43663">
    <property type="entry name" value="CHROMATE TRANSPORT PROTEIN-RELATED"/>
    <property type="match status" value="1"/>
</dbReference>
<evidence type="ECO:0000256" key="3">
    <source>
        <dbReference type="ARBA" id="ARBA00022475"/>
    </source>
</evidence>
<dbReference type="GO" id="GO:0015109">
    <property type="term" value="F:chromate transmembrane transporter activity"/>
    <property type="evidence" value="ECO:0007669"/>
    <property type="project" value="InterPro"/>
</dbReference>
<name>A0A6V8MMQ5_9BACT</name>
<dbReference type="PANTHER" id="PTHR43663:SF1">
    <property type="entry name" value="CHROMATE TRANSPORTER"/>
    <property type="match status" value="1"/>
</dbReference>
<evidence type="ECO:0000313" key="8">
    <source>
        <dbReference type="EMBL" id="GFO61311.1"/>
    </source>
</evidence>
<keyword evidence="6 7" id="KW-0472">Membrane</keyword>
<feature type="transmembrane region" description="Helical" evidence="7">
    <location>
        <begin position="84"/>
        <end position="107"/>
    </location>
</feature>
<keyword evidence="5 7" id="KW-1133">Transmembrane helix</keyword>
<dbReference type="InterPro" id="IPR003370">
    <property type="entry name" value="Chromate_transpt"/>
</dbReference>
<evidence type="ECO:0000256" key="1">
    <source>
        <dbReference type="ARBA" id="ARBA00004651"/>
    </source>
</evidence>
<dbReference type="EMBL" id="BLXX01000013">
    <property type="protein sequence ID" value="GFO61311.1"/>
    <property type="molecule type" value="Genomic_DNA"/>
</dbReference>
<reference evidence="9" key="1">
    <citation type="submission" date="2020-06" db="EMBL/GenBank/DDBJ databases">
        <title>Draft genomic sequence of Geomonas sp. Red330.</title>
        <authorList>
            <person name="Itoh H."/>
            <person name="Zhenxing X."/>
            <person name="Ushijima N."/>
            <person name="Masuda Y."/>
            <person name="Shiratori Y."/>
            <person name="Senoo K."/>
        </authorList>
    </citation>
    <scope>NUCLEOTIDE SEQUENCE [LARGE SCALE GENOMIC DNA]</scope>
    <source>
        <strain evidence="9">Red330</strain>
    </source>
</reference>
<keyword evidence="3" id="KW-1003">Cell membrane</keyword>
<dbReference type="Proteomes" id="UP000556026">
    <property type="component" value="Unassembled WGS sequence"/>
</dbReference>
<evidence type="ECO:0000256" key="7">
    <source>
        <dbReference type="SAM" id="Phobius"/>
    </source>
</evidence>
<keyword evidence="9" id="KW-1185">Reference proteome</keyword>
<dbReference type="GO" id="GO:0005886">
    <property type="term" value="C:plasma membrane"/>
    <property type="evidence" value="ECO:0007669"/>
    <property type="project" value="UniProtKB-SubCell"/>
</dbReference>
<evidence type="ECO:0000256" key="4">
    <source>
        <dbReference type="ARBA" id="ARBA00022692"/>
    </source>
</evidence>
<evidence type="ECO:0000256" key="6">
    <source>
        <dbReference type="ARBA" id="ARBA00023136"/>
    </source>
</evidence>
<gene>
    <name evidence="8" type="primary">chrA</name>
    <name evidence="8" type="ORF">GMST_36360</name>
</gene>
<evidence type="ECO:0000313" key="9">
    <source>
        <dbReference type="Proteomes" id="UP000556026"/>
    </source>
</evidence>
<organism evidence="8 9">
    <name type="scientific">Geomonas silvestris</name>
    <dbReference type="NCBI Taxonomy" id="2740184"/>
    <lineage>
        <taxon>Bacteria</taxon>
        <taxon>Pseudomonadati</taxon>
        <taxon>Thermodesulfobacteriota</taxon>
        <taxon>Desulfuromonadia</taxon>
        <taxon>Geobacterales</taxon>
        <taxon>Geobacteraceae</taxon>
        <taxon>Geomonas</taxon>
    </lineage>
</organism>
<dbReference type="Pfam" id="PF02417">
    <property type="entry name" value="Chromate_transp"/>
    <property type="match status" value="1"/>
</dbReference>
<comment type="caution">
    <text evidence="8">The sequence shown here is derived from an EMBL/GenBank/DDBJ whole genome shotgun (WGS) entry which is preliminary data.</text>
</comment>
<sequence length="188" mass="20155">MTCEPGTPKVSLAELAATFFLIGATGFGGGMAIVALVERRCVQEKRWIEHDEFLHGIAFGQILGPFSLNITTFVGYYLRGIPGGIVASTSFIAPSFLLVSLLGFLYFRFHHLPQLNSALAGSNPVVIALILVAGVGMMRHRGRTPENALLMAGAFAASAFFHLGALSVLLAAGCWGLFKGWRSGRRRS</sequence>
<evidence type="ECO:0000256" key="5">
    <source>
        <dbReference type="ARBA" id="ARBA00022989"/>
    </source>
</evidence>
<proteinExistence type="inferred from homology"/>
<feature type="transmembrane region" description="Helical" evidence="7">
    <location>
        <begin position="15"/>
        <end position="37"/>
    </location>
</feature>
<protein>
    <submittedName>
        <fullName evidence="8">Chromate transporter</fullName>
    </submittedName>
</protein>
<feature type="transmembrane region" description="Helical" evidence="7">
    <location>
        <begin position="150"/>
        <end position="178"/>
    </location>
</feature>
<keyword evidence="4 7" id="KW-0812">Transmembrane</keyword>